<reference evidence="2 3" key="1">
    <citation type="submission" date="2017-08" db="EMBL/GenBank/DDBJ databases">
        <title>Acidophilic green algal genome provides insights into adaptation to an acidic environment.</title>
        <authorList>
            <person name="Hirooka S."/>
            <person name="Hirose Y."/>
            <person name="Kanesaki Y."/>
            <person name="Higuchi S."/>
            <person name="Fujiwara T."/>
            <person name="Onuma R."/>
            <person name="Era A."/>
            <person name="Ohbayashi R."/>
            <person name="Uzuka A."/>
            <person name="Nozaki H."/>
            <person name="Yoshikawa H."/>
            <person name="Miyagishima S.Y."/>
        </authorList>
    </citation>
    <scope>NUCLEOTIDE SEQUENCE [LARGE SCALE GENOMIC DNA]</scope>
    <source>
        <strain evidence="2 3">NIES-2499</strain>
    </source>
</reference>
<dbReference type="PROSITE" id="PS51352">
    <property type="entry name" value="THIOREDOXIN_2"/>
    <property type="match status" value="1"/>
</dbReference>
<dbReference type="Proteomes" id="UP000232323">
    <property type="component" value="Unassembled WGS sequence"/>
</dbReference>
<dbReference type="InterPro" id="IPR013766">
    <property type="entry name" value="Thioredoxin_domain"/>
</dbReference>
<evidence type="ECO:0000313" key="2">
    <source>
        <dbReference type="EMBL" id="GAX80507.1"/>
    </source>
</evidence>
<organism evidence="2 3">
    <name type="scientific">Chlamydomonas eustigma</name>
    <dbReference type="NCBI Taxonomy" id="1157962"/>
    <lineage>
        <taxon>Eukaryota</taxon>
        <taxon>Viridiplantae</taxon>
        <taxon>Chlorophyta</taxon>
        <taxon>core chlorophytes</taxon>
        <taxon>Chlorophyceae</taxon>
        <taxon>CS clade</taxon>
        <taxon>Chlamydomonadales</taxon>
        <taxon>Chlamydomonadaceae</taxon>
        <taxon>Chlamydomonas</taxon>
    </lineage>
</organism>
<accession>A0A250XBP8</accession>
<dbReference type="InterPro" id="IPR036249">
    <property type="entry name" value="Thioredoxin-like_sf"/>
</dbReference>
<proteinExistence type="predicted"/>
<keyword evidence="3" id="KW-1185">Reference proteome</keyword>
<dbReference type="AlphaFoldDB" id="A0A250XBP8"/>
<dbReference type="SUPFAM" id="SSF52833">
    <property type="entry name" value="Thioredoxin-like"/>
    <property type="match status" value="1"/>
</dbReference>
<dbReference type="Pfam" id="PF00085">
    <property type="entry name" value="Thioredoxin"/>
    <property type="match status" value="1"/>
</dbReference>
<sequence>MLFQVSYASWYNSPSLSAVVCVLLFLIEALCNNILAKVSDKTPLNNVNELSTRTWTATSRWRELMQQSKNDSNIKSFLNSEIIVEAPRIAVINSQPFHLEVLAGLIDATVFFRNSTTFYMEPSVYPARNNDFGFLPWIQDVKCSMRQIPFRNLKFSQTPTQRGSFVELVSATSADDPSKERHGAGRKLRKYGQIKTGRSGHRQTMPEEVKTLPGAITMPLRQIGDHDGLEHGVHNLMTGALPPSHFKRVITSAINQNHERSLYYETKNFTLAHGENKPRGNLGAVSGQAIDLKIHQPEGSLKGSLHTSPSDPGYVSTGRLEGRGSGGKYSLSACPRNSVLGKPPFDLMFFITPEKNTSLVRALVEWGAPNLVIMMIHNGDTSALETLINMHQNMRLVTLAPHISRFVENRLRGMKADSLLPVDWILAVRPLHRPRWVCPLDKKYISMDVVTAGNSSVNLNKVSVAKDRSSSVKALSLKHKSIETNKEGEPEQGIHVRQDGHTVMVGRVIHRPAENENPVSEDGVTITDMNDPWYWLRQPKIKELHSILQESQAPCLSGFSIQGNFESERRNYSAVWEGMLKALSGELGDTIRKDGRLVVNVVGSGPLRSLRVPQALKGAVVAHSHLHFHDYYNAIHHTLALVPTLATQAYYDRKFSSTIITSLVTSTPIIADDRILMAYRFLDPSCVFKVNNGEEEVEAMHQQKFTNMKCSTLGRVPTIPLLTPVDRPSLSRSHYTKENVLLISRKELVLTRVTVPVSATTRQDSDNDAPPLKWFERPCKWETISTLEELEGALQPGGDKHIAVDFFAGWCSSCKGAFPALCKIPNDKELASRFRFIKANVEDKGIYTFVKKLSAAGIPFLAVYNPEGKMVMSMSASFKKIAQVKSNLGVVAKHPDCKRFTLNPQGDAEAAE</sequence>
<gene>
    <name evidence="2" type="ORF">CEUSTIGMA_g7945.t1</name>
</gene>
<feature type="domain" description="Thioredoxin" evidence="1">
    <location>
        <begin position="751"/>
        <end position="893"/>
    </location>
</feature>
<evidence type="ECO:0000313" key="3">
    <source>
        <dbReference type="Proteomes" id="UP000232323"/>
    </source>
</evidence>
<dbReference type="STRING" id="1157962.A0A250XBP8"/>
<dbReference type="EMBL" id="BEGY01000053">
    <property type="protein sequence ID" value="GAX80507.1"/>
    <property type="molecule type" value="Genomic_DNA"/>
</dbReference>
<evidence type="ECO:0000259" key="1">
    <source>
        <dbReference type="PROSITE" id="PS51352"/>
    </source>
</evidence>
<comment type="caution">
    <text evidence="2">The sequence shown here is derived from an EMBL/GenBank/DDBJ whole genome shotgun (WGS) entry which is preliminary data.</text>
</comment>
<dbReference type="Gene3D" id="3.40.30.10">
    <property type="entry name" value="Glutaredoxin"/>
    <property type="match status" value="1"/>
</dbReference>
<dbReference type="OrthoDB" id="10263751at2759"/>
<protein>
    <recommendedName>
        <fullName evidence="1">Thioredoxin domain-containing protein</fullName>
    </recommendedName>
</protein>
<name>A0A250XBP8_9CHLO</name>